<dbReference type="Gene3D" id="2.30.30.190">
    <property type="entry name" value="CAP Gly-rich-like domain"/>
    <property type="match status" value="1"/>
</dbReference>
<feature type="compositionally biased region" description="Gly residues" evidence="8">
    <location>
        <begin position="333"/>
        <end position="345"/>
    </location>
</feature>
<feature type="region of interest" description="Disordered" evidence="8">
    <location>
        <begin position="175"/>
        <end position="194"/>
    </location>
</feature>
<accession>A0A8D8YIG6</accession>
<name>A0A8D8YIG6_9HEMI</name>
<dbReference type="InterPro" id="IPR036859">
    <property type="entry name" value="CAP-Gly_dom_sf"/>
</dbReference>
<reference evidence="10" key="1">
    <citation type="submission" date="2021-05" db="EMBL/GenBank/DDBJ databases">
        <authorList>
            <person name="Alioto T."/>
            <person name="Alioto T."/>
            <person name="Gomez Garrido J."/>
        </authorList>
    </citation>
    <scope>NUCLEOTIDE SEQUENCE</scope>
</reference>
<evidence type="ECO:0000256" key="4">
    <source>
        <dbReference type="ARBA" id="ARBA00023017"/>
    </source>
</evidence>
<keyword evidence="6" id="KW-0206">Cytoskeleton</keyword>
<keyword evidence="4" id="KW-0243">Dynein</keyword>
<comment type="subcellular location">
    <subcellularLocation>
        <location evidence="1">Cytoplasm</location>
        <location evidence="1">Cytoskeleton</location>
        <location evidence="1">Spindle</location>
    </subcellularLocation>
</comment>
<keyword evidence="5 7" id="KW-0175">Coiled coil</keyword>
<evidence type="ECO:0000256" key="2">
    <source>
        <dbReference type="ARBA" id="ARBA00022490"/>
    </source>
</evidence>
<evidence type="ECO:0000313" key="10">
    <source>
        <dbReference type="EMBL" id="CAG6729452.1"/>
    </source>
</evidence>
<feature type="compositionally biased region" description="Low complexity" evidence="8">
    <location>
        <begin position="118"/>
        <end position="132"/>
    </location>
</feature>
<keyword evidence="3" id="KW-0493">Microtubule</keyword>
<feature type="coiled-coil region" evidence="7">
    <location>
        <begin position="199"/>
        <end position="327"/>
    </location>
</feature>
<evidence type="ECO:0000256" key="7">
    <source>
        <dbReference type="SAM" id="Coils"/>
    </source>
</evidence>
<feature type="compositionally biased region" description="Polar residues" evidence="8">
    <location>
        <begin position="178"/>
        <end position="194"/>
    </location>
</feature>
<dbReference type="GO" id="GO:0005874">
    <property type="term" value="C:microtubule"/>
    <property type="evidence" value="ECO:0007669"/>
    <property type="project" value="UniProtKB-KW"/>
</dbReference>
<evidence type="ECO:0000256" key="3">
    <source>
        <dbReference type="ARBA" id="ARBA00022701"/>
    </source>
</evidence>
<dbReference type="PROSITE" id="PS50245">
    <property type="entry name" value="CAP_GLY_2"/>
    <property type="match status" value="1"/>
</dbReference>
<dbReference type="Pfam" id="PF01302">
    <property type="entry name" value="CAP_GLY"/>
    <property type="match status" value="1"/>
</dbReference>
<dbReference type="PANTHER" id="PTHR18916:SF6">
    <property type="entry name" value="DYNACTIN SUBUNIT 1"/>
    <property type="match status" value="1"/>
</dbReference>
<dbReference type="AlphaFoldDB" id="A0A8D8YIG6"/>
<organism evidence="10">
    <name type="scientific">Cacopsylla melanoneura</name>
    <dbReference type="NCBI Taxonomy" id="428564"/>
    <lineage>
        <taxon>Eukaryota</taxon>
        <taxon>Metazoa</taxon>
        <taxon>Ecdysozoa</taxon>
        <taxon>Arthropoda</taxon>
        <taxon>Hexapoda</taxon>
        <taxon>Insecta</taxon>
        <taxon>Pterygota</taxon>
        <taxon>Neoptera</taxon>
        <taxon>Paraneoptera</taxon>
        <taxon>Hemiptera</taxon>
        <taxon>Sternorrhyncha</taxon>
        <taxon>Psylloidea</taxon>
        <taxon>Psyllidae</taxon>
        <taxon>Psyllinae</taxon>
        <taxon>Cacopsylla</taxon>
    </lineage>
</organism>
<dbReference type="GO" id="GO:0005819">
    <property type="term" value="C:spindle"/>
    <property type="evidence" value="ECO:0007669"/>
    <property type="project" value="UniProtKB-SubCell"/>
</dbReference>
<feature type="compositionally biased region" description="Basic and acidic residues" evidence="8">
    <location>
        <begin position="347"/>
        <end position="359"/>
    </location>
</feature>
<feature type="domain" description="CAP-Gly" evidence="9">
    <location>
        <begin position="24"/>
        <end position="66"/>
    </location>
</feature>
<keyword evidence="2" id="KW-0963">Cytoplasm</keyword>
<evidence type="ECO:0000256" key="6">
    <source>
        <dbReference type="ARBA" id="ARBA00023212"/>
    </source>
</evidence>
<dbReference type="SMART" id="SM01052">
    <property type="entry name" value="CAP_GLY"/>
    <property type="match status" value="1"/>
</dbReference>
<sequence>MSLQLGSRVEVTGKNVLGTVAYLGNTSFAVGKWVGIILDEPKGKNNGLVNGKQYFECDENCGLFVKQNQLTLIDESGNRIDLSSLETSNPPSKLVTPKAGSRMSRSKKNTETSVSRQSLTSSTTSIKSNSSTKSREDVSSSTPNIPGSLPDGPRPGSLSKRSSFIETGFVETLKPQFNPGQSLTASARPTPSTPVATPLLVDTIQNEEMKAELQDLKEKLETMKIKYREKTRDYDELKIQLDQSAEFKSKIMESQASLKRDIEKLKLEKQEAVEAKEETSDLAETLEMMTLDKEMAEERSETLQVELDLAKEKIEELTLDLELIKADIEKSCEGGGGGGEGGRGGGKGKERRTERIRKE</sequence>
<protein>
    <submittedName>
        <fullName evidence="10">Dynactin subunit 1</fullName>
    </submittedName>
</protein>
<feature type="region of interest" description="Disordered" evidence="8">
    <location>
        <begin position="330"/>
        <end position="359"/>
    </location>
</feature>
<dbReference type="InterPro" id="IPR000938">
    <property type="entry name" value="CAP-Gly_domain"/>
</dbReference>
<dbReference type="SUPFAM" id="SSF74924">
    <property type="entry name" value="Cap-Gly domain"/>
    <property type="match status" value="1"/>
</dbReference>
<evidence type="ECO:0000256" key="8">
    <source>
        <dbReference type="SAM" id="MobiDB-lite"/>
    </source>
</evidence>
<dbReference type="EMBL" id="HBUF01378878">
    <property type="protein sequence ID" value="CAG6729452.1"/>
    <property type="molecule type" value="Transcribed_RNA"/>
</dbReference>
<evidence type="ECO:0000259" key="9">
    <source>
        <dbReference type="PROSITE" id="PS50245"/>
    </source>
</evidence>
<dbReference type="GO" id="GO:0030286">
    <property type="term" value="C:dynein complex"/>
    <property type="evidence" value="ECO:0007669"/>
    <property type="project" value="UniProtKB-KW"/>
</dbReference>
<evidence type="ECO:0000256" key="5">
    <source>
        <dbReference type="ARBA" id="ARBA00023054"/>
    </source>
</evidence>
<proteinExistence type="predicted"/>
<feature type="region of interest" description="Disordered" evidence="8">
    <location>
        <begin position="81"/>
        <end position="161"/>
    </location>
</feature>
<dbReference type="PANTHER" id="PTHR18916">
    <property type="entry name" value="DYNACTIN 1-RELATED MICROTUBULE-BINDING"/>
    <property type="match status" value="1"/>
</dbReference>
<evidence type="ECO:0000256" key="1">
    <source>
        <dbReference type="ARBA" id="ARBA00004186"/>
    </source>
</evidence>